<dbReference type="EMBL" id="JAGSOJ010000003">
    <property type="protein sequence ID" value="MCM1990854.1"/>
    <property type="molecule type" value="Genomic_DNA"/>
</dbReference>
<keyword evidence="2" id="KW-0175">Coiled coil</keyword>
<sequence>MGKQLKVRKNRKYTIMIIPRRGGKLKEISISVVGIWLTLIVFIGIISYTALVTYVNRVSAYKSRSIKHKVLEQAERIEELTQQLYALENVNEELLSENKDLIEQKIEMNSKLEEITEMEKALAEALDDNDLMTKYSEIGEYAFADYRKTFGEKINATVELVEKVKLQSKLLRRIPNRLPAEGSITSYFGRRTHPVTGELGKFHKGIDIANYTGAPIYATADGVVKFAGYHSGFGKLVIIDHQNGYETYYAHNSSLQVNQGEYVTRGSQIAKMGSTGLSTGTHSHFEIRYFGTSVNPLKIIND</sequence>
<dbReference type="FunFam" id="2.70.70.10:FF:000006">
    <property type="entry name" value="M23 family peptidase"/>
    <property type="match status" value="1"/>
</dbReference>
<dbReference type="InterPro" id="IPR050570">
    <property type="entry name" value="Cell_wall_metabolism_enzyme"/>
</dbReference>
<dbReference type="PANTHER" id="PTHR21666:SF289">
    <property type="entry name" value="L-ALA--D-GLU ENDOPEPTIDASE"/>
    <property type="match status" value="1"/>
</dbReference>
<dbReference type="CDD" id="cd14686">
    <property type="entry name" value="bZIP"/>
    <property type="match status" value="1"/>
</dbReference>
<dbReference type="AlphaFoldDB" id="A0A9J6P3W2"/>
<organism evidence="5 6">
    <name type="scientific">Oceanirhabdus seepicola</name>
    <dbReference type="NCBI Taxonomy" id="2828781"/>
    <lineage>
        <taxon>Bacteria</taxon>
        <taxon>Bacillati</taxon>
        <taxon>Bacillota</taxon>
        <taxon>Clostridia</taxon>
        <taxon>Eubacteriales</taxon>
        <taxon>Clostridiaceae</taxon>
        <taxon>Oceanirhabdus</taxon>
    </lineage>
</organism>
<feature type="domain" description="M23ase beta-sheet core" evidence="4">
    <location>
        <begin position="201"/>
        <end position="296"/>
    </location>
</feature>
<reference evidence="5" key="1">
    <citation type="journal article" date="2021" name="mSystems">
        <title>Bacteria and Archaea Synergistically Convert Glycine Betaine to Biogenic Methane in the Formosa Cold Seep of the South China Sea.</title>
        <authorList>
            <person name="Li L."/>
            <person name="Zhang W."/>
            <person name="Zhang S."/>
            <person name="Song L."/>
            <person name="Sun Q."/>
            <person name="Zhang H."/>
            <person name="Xiang H."/>
            <person name="Dong X."/>
        </authorList>
    </citation>
    <scope>NUCLEOTIDE SEQUENCE</scope>
    <source>
        <strain evidence="5">ZWT</strain>
    </source>
</reference>
<keyword evidence="3" id="KW-0472">Membrane</keyword>
<dbReference type="RefSeq" id="WP_250859968.1">
    <property type="nucleotide sequence ID" value="NZ_JAGSOJ010000003.1"/>
</dbReference>
<evidence type="ECO:0000256" key="3">
    <source>
        <dbReference type="SAM" id="Phobius"/>
    </source>
</evidence>
<gene>
    <name evidence="5" type="ORF">KDK92_14075</name>
</gene>
<dbReference type="GO" id="GO:0004222">
    <property type="term" value="F:metalloendopeptidase activity"/>
    <property type="evidence" value="ECO:0007669"/>
    <property type="project" value="TreeGrafter"/>
</dbReference>
<accession>A0A9J6P3W2</accession>
<reference evidence="5" key="2">
    <citation type="submission" date="2021-04" db="EMBL/GenBank/DDBJ databases">
        <authorList>
            <person name="Dong X."/>
        </authorList>
    </citation>
    <scope>NUCLEOTIDE SEQUENCE</scope>
    <source>
        <strain evidence="5">ZWT</strain>
    </source>
</reference>
<dbReference type="PANTHER" id="PTHR21666">
    <property type="entry name" value="PEPTIDASE-RELATED"/>
    <property type="match status" value="1"/>
</dbReference>
<evidence type="ECO:0000313" key="5">
    <source>
        <dbReference type="EMBL" id="MCM1990854.1"/>
    </source>
</evidence>
<feature type="transmembrane region" description="Helical" evidence="3">
    <location>
        <begin position="30"/>
        <end position="55"/>
    </location>
</feature>
<proteinExistence type="predicted"/>
<dbReference type="SUPFAM" id="SSF51261">
    <property type="entry name" value="Duplicated hybrid motif"/>
    <property type="match status" value="1"/>
</dbReference>
<evidence type="ECO:0000256" key="2">
    <source>
        <dbReference type="SAM" id="Coils"/>
    </source>
</evidence>
<dbReference type="Proteomes" id="UP001056429">
    <property type="component" value="Unassembled WGS sequence"/>
</dbReference>
<protein>
    <submittedName>
        <fullName evidence="5">Peptidoglycan DD-metalloendopeptidase family protein</fullName>
    </submittedName>
</protein>
<dbReference type="InterPro" id="IPR011055">
    <property type="entry name" value="Dup_hybrid_motif"/>
</dbReference>
<feature type="coiled-coil region" evidence="2">
    <location>
        <begin position="70"/>
        <end position="128"/>
    </location>
</feature>
<dbReference type="InterPro" id="IPR016047">
    <property type="entry name" value="M23ase_b-sheet_dom"/>
</dbReference>
<keyword evidence="3" id="KW-0812">Transmembrane</keyword>
<keyword evidence="3" id="KW-1133">Transmembrane helix</keyword>
<name>A0A9J6P3W2_9CLOT</name>
<evidence type="ECO:0000313" key="6">
    <source>
        <dbReference type="Proteomes" id="UP001056429"/>
    </source>
</evidence>
<comment type="caution">
    <text evidence="5">The sequence shown here is derived from an EMBL/GenBank/DDBJ whole genome shotgun (WGS) entry which is preliminary data.</text>
</comment>
<evidence type="ECO:0000256" key="1">
    <source>
        <dbReference type="ARBA" id="ARBA00022729"/>
    </source>
</evidence>
<dbReference type="Gene3D" id="2.70.70.10">
    <property type="entry name" value="Glucose Permease (Domain IIA)"/>
    <property type="match status" value="1"/>
</dbReference>
<dbReference type="CDD" id="cd12797">
    <property type="entry name" value="M23_peptidase"/>
    <property type="match status" value="1"/>
</dbReference>
<keyword evidence="1" id="KW-0732">Signal</keyword>
<dbReference type="Pfam" id="PF01551">
    <property type="entry name" value="Peptidase_M23"/>
    <property type="match status" value="1"/>
</dbReference>
<keyword evidence="6" id="KW-1185">Reference proteome</keyword>
<evidence type="ECO:0000259" key="4">
    <source>
        <dbReference type="Pfam" id="PF01551"/>
    </source>
</evidence>